<dbReference type="InterPro" id="IPR048496">
    <property type="entry name" value="DUF1846_N"/>
</dbReference>
<dbReference type="PIRSF" id="PIRSF033132">
    <property type="entry name" value="DUF1846"/>
    <property type="match status" value="1"/>
</dbReference>
<evidence type="ECO:0000313" key="4">
    <source>
        <dbReference type="EMBL" id="SIS39494.1"/>
    </source>
</evidence>
<dbReference type="InterPro" id="IPR048441">
    <property type="entry name" value="DUF1846_C"/>
</dbReference>
<dbReference type="HAMAP" id="MF_01567">
    <property type="entry name" value="UPF0371"/>
    <property type="match status" value="1"/>
</dbReference>
<evidence type="ECO:0000256" key="1">
    <source>
        <dbReference type="HAMAP-Rule" id="MF_01567"/>
    </source>
</evidence>
<dbReference type="InterPro" id="IPR014999">
    <property type="entry name" value="DUF1846"/>
</dbReference>
<dbReference type="Proteomes" id="UP000186292">
    <property type="component" value="Unassembled WGS sequence"/>
</dbReference>
<evidence type="ECO:0000259" key="2">
    <source>
        <dbReference type="Pfam" id="PF08903"/>
    </source>
</evidence>
<dbReference type="Gene3D" id="1.20.1570.10">
    <property type="entry name" value="dip2346 domain like"/>
    <property type="match status" value="1"/>
</dbReference>
<sequence>MPAGRGALHLFPPARVFSQEIDAKELAGIMVYTIGFDREKYIDMQSEHISERRKAIGGKLYLEMGGKLFDDHHASRVLPGFTPDNKIAMLERIKDEIEIVVCVAAGDLVRQKVRADLGITYEDEVLRLIDVFRERGFLVDNVVITQYENGTEQADAFRDKLERLGVTVSLHHIIPGYPNDISRIVSEDGFGRNDYVEISRDVVVMTAPGPGSGKLATCLSQVYLDNQRGIPAGYAKFETFPIWNLPLSHPVNLAYEAATVDLDDINVIDQYHLAAYGEQVSSYNRDIEVFPLLKALLREATGTEPYQSPTDMGVNMAGHCISDDKACRYAANQEIIRRFLAAQVDARRGDVDPAVPDRAANVMRKAGITVDHRPVVGPALAVAERTGNPGAALELPDGEIVTGKTSDLLGPSAAVLLNALKKLAGIDDDVHLLSPDSIEPIQTLKTRYLGSRNPRLHTDEVLIALSASANSDENARLALEQLQSLRGCDAHITTILGSVDEGIFRNLGVQATTEPQYWRKALYHRR</sequence>
<feature type="domain" description="DUF1846" evidence="3">
    <location>
        <begin position="372"/>
        <end position="523"/>
    </location>
</feature>
<gene>
    <name evidence="4" type="ORF">SAMN05444817_101346</name>
</gene>
<reference evidence="5" key="1">
    <citation type="submission" date="2017-01" db="EMBL/GenBank/DDBJ databases">
        <authorList>
            <person name="Varghese N."/>
            <person name="Submissions S."/>
        </authorList>
    </citation>
    <scope>NUCLEOTIDE SEQUENCE [LARGE SCALE GENOMIC DNA]</scope>
    <source>
        <strain evidence="5">DSM 44531</strain>
    </source>
</reference>
<dbReference type="AlphaFoldDB" id="A0A1N7IQY7"/>
<dbReference type="Pfam" id="PF20921">
    <property type="entry name" value="DUF1846_C"/>
    <property type="match status" value="1"/>
</dbReference>
<evidence type="ECO:0000313" key="5">
    <source>
        <dbReference type="Proteomes" id="UP000186292"/>
    </source>
</evidence>
<proteinExistence type="inferred from homology"/>
<name>A0A1N7IQY7_9CORY</name>
<protein>
    <recommendedName>
        <fullName evidence="1">UPF0371 protein SAMN05444817_101346</fullName>
    </recommendedName>
</protein>
<keyword evidence="5" id="KW-1185">Reference proteome</keyword>
<dbReference type="Pfam" id="PF08903">
    <property type="entry name" value="DUF1846"/>
    <property type="match status" value="1"/>
</dbReference>
<evidence type="ECO:0000259" key="3">
    <source>
        <dbReference type="Pfam" id="PF20921"/>
    </source>
</evidence>
<dbReference type="Gene3D" id="3.10.630.10">
    <property type="entry name" value="dip2346 domain like"/>
    <property type="match status" value="1"/>
</dbReference>
<accession>A0A1N7IQY7</accession>
<feature type="domain" description="DUF1846" evidence="2">
    <location>
        <begin position="34"/>
        <end position="366"/>
    </location>
</feature>
<dbReference type="Gene3D" id="3.40.140.40">
    <property type="entry name" value="Domain of unknown function (DUF1846), C-terminal subdomain"/>
    <property type="match status" value="1"/>
</dbReference>
<comment type="similarity">
    <text evidence="1">Belongs to the UPF0371 family.</text>
</comment>
<dbReference type="STRING" id="1161099.SAMN05444817_101346"/>
<dbReference type="EMBL" id="FTOF01000001">
    <property type="protein sequence ID" value="SIS39494.1"/>
    <property type="molecule type" value="Genomic_DNA"/>
</dbReference>
<dbReference type="NCBIfam" id="NF010184">
    <property type="entry name" value="PRK13663.1"/>
    <property type="match status" value="1"/>
</dbReference>
<organism evidence="4 5">
    <name type="scientific">Corynebacterium appendicis CIP 107643</name>
    <dbReference type="NCBI Taxonomy" id="1161099"/>
    <lineage>
        <taxon>Bacteria</taxon>
        <taxon>Bacillati</taxon>
        <taxon>Actinomycetota</taxon>
        <taxon>Actinomycetes</taxon>
        <taxon>Mycobacteriales</taxon>
        <taxon>Corynebacteriaceae</taxon>
        <taxon>Corynebacterium</taxon>
    </lineage>
</organism>